<dbReference type="eggNOG" id="ENOG5030NBS">
    <property type="taxonomic scope" value="Bacteria"/>
</dbReference>
<dbReference type="KEGG" id="tmb:Thimo_0948"/>
<gene>
    <name evidence="2" type="ORF">Thimo_0948</name>
</gene>
<dbReference type="OrthoDB" id="5764886at2"/>
<evidence type="ECO:0000313" key="3">
    <source>
        <dbReference type="Proteomes" id="UP000010816"/>
    </source>
</evidence>
<reference evidence="2 3" key="1">
    <citation type="submission" date="2011-09" db="EMBL/GenBank/DDBJ databases">
        <title>Complete sequence of chromosome of Thioflavicoccus mobilis 8321.</title>
        <authorList>
            <consortium name="US DOE Joint Genome Institute"/>
            <person name="Lucas S."/>
            <person name="Han J."/>
            <person name="Lapidus A."/>
            <person name="Cheng J.-F."/>
            <person name="Goodwin L."/>
            <person name="Pitluck S."/>
            <person name="Peters L."/>
            <person name="Ovchinnikova G."/>
            <person name="Lu M."/>
            <person name="Detter J.C."/>
            <person name="Han C."/>
            <person name="Tapia R."/>
            <person name="Land M."/>
            <person name="Hauser L."/>
            <person name="Kyrpides N."/>
            <person name="Ivanova N."/>
            <person name="Pagani I."/>
            <person name="Vogl K."/>
            <person name="Liu Z."/>
            <person name="Imhoff J."/>
            <person name="Thiel V."/>
            <person name="Frigaard N.-U."/>
            <person name="Bryant D."/>
            <person name="Woyke T."/>
        </authorList>
    </citation>
    <scope>NUCLEOTIDE SEQUENCE [LARGE SCALE GENOMIC DNA]</scope>
    <source>
        <strain evidence="2 3">8321</strain>
    </source>
</reference>
<comment type="similarity">
    <text evidence="1">Belongs to the HupJ family.</text>
</comment>
<proteinExistence type="inferred from homology"/>
<evidence type="ECO:0008006" key="4">
    <source>
        <dbReference type="Google" id="ProtNLM"/>
    </source>
</evidence>
<accession>L0GUV1</accession>
<name>L0GUV1_9GAMM</name>
<dbReference type="InterPro" id="IPR023994">
    <property type="entry name" value="NiFe-hyd_HybE"/>
</dbReference>
<dbReference type="AlphaFoldDB" id="L0GUV1"/>
<sequence length="186" mass="21360">MAEPDGPSWQRAPPELAQEAALTSAVIAAHQAVLREQLAGDPLLNPALGMEVRAYREVEDWRALLLTPWMLARRFFPQQVPDLPLPPNWSATNRREADYLILGPTMRFELLGQTQQGHLGYRSTLGHYLLQPLCLDMSSYRDAEAVFAAWSEVIRTRNANMERTRRDCRMQREVSRRELFGRFLAK</sequence>
<evidence type="ECO:0000256" key="1">
    <source>
        <dbReference type="ARBA" id="ARBA00006532"/>
    </source>
</evidence>
<evidence type="ECO:0000313" key="2">
    <source>
        <dbReference type="EMBL" id="AGA89776.1"/>
    </source>
</evidence>
<dbReference type="Pfam" id="PF11939">
    <property type="entry name" value="NiFe-hyd_HybE"/>
    <property type="match status" value="1"/>
</dbReference>
<organism evidence="2 3">
    <name type="scientific">Thioflavicoccus mobilis 8321</name>
    <dbReference type="NCBI Taxonomy" id="765912"/>
    <lineage>
        <taxon>Bacteria</taxon>
        <taxon>Pseudomonadati</taxon>
        <taxon>Pseudomonadota</taxon>
        <taxon>Gammaproteobacteria</taxon>
        <taxon>Chromatiales</taxon>
        <taxon>Chromatiaceae</taxon>
        <taxon>Thioflavicoccus</taxon>
    </lineage>
</organism>
<dbReference type="InterPro" id="IPR038530">
    <property type="entry name" value="NiFe-hyd_HybE_sf"/>
</dbReference>
<dbReference type="HOGENOM" id="CLU_1451597_0_0_6"/>
<keyword evidence="3" id="KW-1185">Reference proteome</keyword>
<dbReference type="STRING" id="765912.Thimo_0948"/>
<dbReference type="RefSeq" id="WP_015279921.1">
    <property type="nucleotide sequence ID" value="NC_019940.1"/>
</dbReference>
<dbReference type="EMBL" id="CP003051">
    <property type="protein sequence ID" value="AGA89776.1"/>
    <property type="molecule type" value="Genomic_DNA"/>
</dbReference>
<dbReference type="Proteomes" id="UP000010816">
    <property type="component" value="Chromosome"/>
</dbReference>
<dbReference type="Gene3D" id="3.30.1460.40">
    <property type="entry name" value="[NiFe]-hydrogenase assembly chaperone, HybE"/>
    <property type="match status" value="1"/>
</dbReference>
<protein>
    <recommendedName>
        <fullName evidence="4">[NiFe]-hydrogenase assembly chaperone HybE</fullName>
    </recommendedName>
</protein>